<feature type="region of interest" description="Disordered" evidence="6">
    <location>
        <begin position="281"/>
        <end position="330"/>
    </location>
</feature>
<feature type="domain" description="Rhodopsin" evidence="8">
    <location>
        <begin position="38"/>
        <end position="272"/>
    </location>
</feature>
<evidence type="ECO:0000256" key="3">
    <source>
        <dbReference type="ARBA" id="ARBA00022989"/>
    </source>
</evidence>
<gene>
    <name evidence="9" type="ORF">PT974_03443</name>
</gene>
<feature type="transmembrane region" description="Helical" evidence="7">
    <location>
        <begin position="213"/>
        <end position="232"/>
    </location>
</feature>
<feature type="transmembrane region" description="Helical" evidence="7">
    <location>
        <begin position="133"/>
        <end position="160"/>
    </location>
</feature>
<feature type="transmembrane region" description="Helical" evidence="7">
    <location>
        <begin position="20"/>
        <end position="41"/>
    </location>
</feature>
<evidence type="ECO:0000259" key="8">
    <source>
        <dbReference type="Pfam" id="PF20684"/>
    </source>
</evidence>
<evidence type="ECO:0000313" key="9">
    <source>
        <dbReference type="EMBL" id="KAK5995050.1"/>
    </source>
</evidence>
<keyword evidence="4 7" id="KW-0472">Membrane</keyword>
<feature type="compositionally biased region" description="Polar residues" evidence="6">
    <location>
        <begin position="315"/>
        <end position="330"/>
    </location>
</feature>
<sequence>MVWVENASVAVDAESQWREIIAICVVLSVCSISVVCCRLWIRLRARGLASDDYMAALSMVFALIYSILCILQTKYGLGLPIKDRPKANLIPYTRLNYAGRPFYQLGVSFFKIALCISYLRLLKGTDQKMYRMIVWAVITLVFLAHLGSTLSLILACTPVAKSWNPLMKGKCLAPGPSFTGYAVVTIVSDIVVAILPIPVLLKLNVRTSKKVGLIGIFLLGLFTTVCSILRYTQINRIQFGDGNSTMLILWGTIEFNVGNMVSSLPFLAPVFMRKAKEYRSKNSYKNGSSDQNSGGSHGKLEAIHLGDRSNKKNPYGSTTGSASEENILQPQQHSIMKSISYSVRVDDDALYDGSRRQNDTMNHV</sequence>
<dbReference type="InterPro" id="IPR052337">
    <property type="entry name" value="SAT4-like"/>
</dbReference>
<proteinExistence type="inferred from homology"/>
<feature type="transmembrane region" description="Helical" evidence="7">
    <location>
        <begin position="247"/>
        <end position="271"/>
    </location>
</feature>
<name>A0ABR0SSA9_9HYPO</name>
<dbReference type="Proteomes" id="UP001338125">
    <property type="component" value="Unassembled WGS sequence"/>
</dbReference>
<evidence type="ECO:0000256" key="2">
    <source>
        <dbReference type="ARBA" id="ARBA00022692"/>
    </source>
</evidence>
<feature type="transmembrane region" description="Helical" evidence="7">
    <location>
        <begin position="180"/>
        <end position="201"/>
    </location>
</feature>
<keyword evidence="3 7" id="KW-1133">Transmembrane helix</keyword>
<keyword evidence="10" id="KW-1185">Reference proteome</keyword>
<dbReference type="InterPro" id="IPR049326">
    <property type="entry name" value="Rhodopsin_dom_fungi"/>
</dbReference>
<feature type="transmembrane region" description="Helical" evidence="7">
    <location>
        <begin position="102"/>
        <end position="121"/>
    </location>
</feature>
<comment type="similarity">
    <text evidence="5">Belongs to the SAT4 family.</text>
</comment>
<evidence type="ECO:0000313" key="10">
    <source>
        <dbReference type="Proteomes" id="UP001338125"/>
    </source>
</evidence>
<dbReference type="PANTHER" id="PTHR33048:SF146">
    <property type="entry name" value="INTEGRAL MEMBRANE PROTEIN"/>
    <property type="match status" value="1"/>
</dbReference>
<feature type="transmembrane region" description="Helical" evidence="7">
    <location>
        <begin position="53"/>
        <end position="73"/>
    </location>
</feature>
<dbReference type="Pfam" id="PF20684">
    <property type="entry name" value="Fung_rhodopsin"/>
    <property type="match status" value="1"/>
</dbReference>
<comment type="subcellular location">
    <subcellularLocation>
        <location evidence="1">Membrane</location>
        <topology evidence="1">Multi-pass membrane protein</topology>
    </subcellularLocation>
</comment>
<dbReference type="EMBL" id="JAVFKD010000004">
    <property type="protein sequence ID" value="KAK5995050.1"/>
    <property type="molecule type" value="Genomic_DNA"/>
</dbReference>
<evidence type="ECO:0000256" key="4">
    <source>
        <dbReference type="ARBA" id="ARBA00023136"/>
    </source>
</evidence>
<protein>
    <recommendedName>
        <fullName evidence="8">Rhodopsin domain-containing protein</fullName>
    </recommendedName>
</protein>
<evidence type="ECO:0000256" key="7">
    <source>
        <dbReference type="SAM" id="Phobius"/>
    </source>
</evidence>
<organism evidence="9 10">
    <name type="scientific">Cladobotryum mycophilum</name>
    <dbReference type="NCBI Taxonomy" id="491253"/>
    <lineage>
        <taxon>Eukaryota</taxon>
        <taxon>Fungi</taxon>
        <taxon>Dikarya</taxon>
        <taxon>Ascomycota</taxon>
        <taxon>Pezizomycotina</taxon>
        <taxon>Sordariomycetes</taxon>
        <taxon>Hypocreomycetidae</taxon>
        <taxon>Hypocreales</taxon>
        <taxon>Hypocreaceae</taxon>
        <taxon>Cladobotryum</taxon>
    </lineage>
</organism>
<evidence type="ECO:0000256" key="6">
    <source>
        <dbReference type="SAM" id="MobiDB-lite"/>
    </source>
</evidence>
<feature type="compositionally biased region" description="Basic and acidic residues" evidence="6">
    <location>
        <begin position="298"/>
        <end position="310"/>
    </location>
</feature>
<comment type="caution">
    <text evidence="9">The sequence shown here is derived from an EMBL/GenBank/DDBJ whole genome shotgun (WGS) entry which is preliminary data.</text>
</comment>
<evidence type="ECO:0000256" key="1">
    <source>
        <dbReference type="ARBA" id="ARBA00004141"/>
    </source>
</evidence>
<reference evidence="9 10" key="1">
    <citation type="submission" date="2024-01" db="EMBL/GenBank/DDBJ databases">
        <title>Complete genome of Cladobotryum mycophilum ATHUM6906.</title>
        <authorList>
            <person name="Christinaki A.C."/>
            <person name="Myridakis A.I."/>
            <person name="Kouvelis V.N."/>
        </authorList>
    </citation>
    <scope>NUCLEOTIDE SEQUENCE [LARGE SCALE GENOMIC DNA]</scope>
    <source>
        <strain evidence="9 10">ATHUM6906</strain>
    </source>
</reference>
<accession>A0ABR0SSA9</accession>
<keyword evidence="2 7" id="KW-0812">Transmembrane</keyword>
<evidence type="ECO:0000256" key="5">
    <source>
        <dbReference type="ARBA" id="ARBA00038359"/>
    </source>
</evidence>
<feature type="compositionally biased region" description="Polar residues" evidence="6">
    <location>
        <begin position="281"/>
        <end position="294"/>
    </location>
</feature>
<dbReference type="PANTHER" id="PTHR33048">
    <property type="entry name" value="PTH11-LIKE INTEGRAL MEMBRANE PROTEIN (AFU_ORTHOLOGUE AFUA_5G11245)"/>
    <property type="match status" value="1"/>
</dbReference>